<dbReference type="Proteomes" id="UP001609175">
    <property type="component" value="Unassembled WGS sequence"/>
</dbReference>
<dbReference type="InterPro" id="IPR022521">
    <property type="entry name" value="Rv3660c"/>
</dbReference>
<dbReference type="NCBIfam" id="TIGR03815">
    <property type="entry name" value="CpaE_hom_Actino"/>
    <property type="match status" value="1"/>
</dbReference>
<dbReference type="InterPro" id="IPR059050">
    <property type="entry name" value="Rv3660c_N"/>
</dbReference>
<dbReference type="PANTHER" id="PTHR43384:SF11">
    <property type="entry name" value="SEPTUM SITE DETERMINING PROTEIN"/>
    <property type="match status" value="1"/>
</dbReference>
<feature type="domain" description="Rv3660c-like CheY-like N-terminal" evidence="1">
    <location>
        <begin position="21"/>
        <end position="125"/>
    </location>
</feature>
<dbReference type="Pfam" id="PF26563">
    <property type="entry name" value="Rv3660c_N"/>
    <property type="match status" value="1"/>
</dbReference>
<organism evidence="2 3">
    <name type="scientific">Antrihabitans spumae</name>
    <dbReference type="NCBI Taxonomy" id="3373370"/>
    <lineage>
        <taxon>Bacteria</taxon>
        <taxon>Bacillati</taxon>
        <taxon>Actinomycetota</taxon>
        <taxon>Actinomycetes</taxon>
        <taxon>Mycobacteriales</taxon>
        <taxon>Nocardiaceae</taxon>
        <taxon>Antrihabitans</taxon>
    </lineage>
</organism>
<sequence length="372" mass="38682">MNTDRQETDRDDRTRTGALMVVRDEKLREDVRRVAAAADVALDEVAGVLTRRLWVRAPTVVLDADAARVVSDDELPRRRGVVLVTDGEPELTDWQRAAAIGAEYVVGLPRQESLLVGVLGARPEVGSGDGFVVAVVGGRGGAGASTFAAALALSVESTKFRSHAMLVDGDSFGGGIDLLLGIENVAGLRWPSLSIEGGRVSADALRNALPAASPCVSVLSCARGHTARDPSAAAVAAVLDAGRSAGNLVVADVARRATPATDTFLEGADLVVLVVPAELRASAAAEATARMVSERNANLGVVVRGPAPGGLRGTDIAEALSLPLLAAIRPEPRLADLVERGGLELGRRSPLRRAAESVFATLGDRPRTRWAA</sequence>
<dbReference type="RefSeq" id="WP_395115192.1">
    <property type="nucleotide sequence ID" value="NZ_JBIMSO010000053.1"/>
</dbReference>
<dbReference type="InterPro" id="IPR027417">
    <property type="entry name" value="P-loop_NTPase"/>
</dbReference>
<proteinExistence type="predicted"/>
<evidence type="ECO:0000259" key="1">
    <source>
        <dbReference type="Pfam" id="PF26563"/>
    </source>
</evidence>
<dbReference type="SUPFAM" id="SSF52540">
    <property type="entry name" value="P-loop containing nucleoside triphosphate hydrolases"/>
    <property type="match status" value="1"/>
</dbReference>
<dbReference type="EMBL" id="JBIMSO010000053">
    <property type="protein sequence ID" value="MFH5209451.1"/>
    <property type="molecule type" value="Genomic_DNA"/>
</dbReference>
<accession>A0ABW7JN99</accession>
<protein>
    <submittedName>
        <fullName evidence="2">Septum site-determining protein Ssd</fullName>
    </submittedName>
</protein>
<gene>
    <name evidence="2" type="primary">ssd</name>
    <name evidence="2" type="ORF">ACHIPZ_14785</name>
</gene>
<reference evidence="2 3" key="1">
    <citation type="submission" date="2024-10" db="EMBL/GenBank/DDBJ databases">
        <authorList>
            <person name="Riesco R."/>
        </authorList>
    </citation>
    <scope>NUCLEOTIDE SEQUENCE [LARGE SCALE GENOMIC DNA]</scope>
    <source>
        <strain evidence="2 3">NCIMB 15449</strain>
    </source>
</reference>
<name>A0ABW7JN99_9NOCA</name>
<comment type="caution">
    <text evidence="2">The sequence shown here is derived from an EMBL/GenBank/DDBJ whole genome shotgun (WGS) entry which is preliminary data.</text>
</comment>
<dbReference type="Gene3D" id="3.40.50.300">
    <property type="entry name" value="P-loop containing nucleotide triphosphate hydrolases"/>
    <property type="match status" value="1"/>
</dbReference>
<evidence type="ECO:0000313" key="3">
    <source>
        <dbReference type="Proteomes" id="UP001609175"/>
    </source>
</evidence>
<dbReference type="InterPro" id="IPR050625">
    <property type="entry name" value="ParA/MinD_ATPase"/>
</dbReference>
<dbReference type="PANTHER" id="PTHR43384">
    <property type="entry name" value="SEPTUM SITE-DETERMINING PROTEIN MIND HOMOLOG, CHLOROPLASTIC-RELATED"/>
    <property type="match status" value="1"/>
</dbReference>
<evidence type="ECO:0000313" key="2">
    <source>
        <dbReference type="EMBL" id="MFH5209451.1"/>
    </source>
</evidence>